<protein>
    <submittedName>
        <fullName evidence="11">Phosphatidylserine decarboxylase-related protein</fullName>
    </submittedName>
</protein>
<name>E8U808_DEIML</name>
<dbReference type="STRING" id="709986.Deima_1548"/>
<keyword evidence="3" id="KW-0210">Decarboxylase</keyword>
<dbReference type="KEGG" id="dmr:Deima_1548"/>
<keyword evidence="4" id="KW-0443">Lipid metabolism</keyword>
<dbReference type="InterPro" id="IPR033175">
    <property type="entry name" value="PSD-A"/>
</dbReference>
<evidence type="ECO:0000313" key="12">
    <source>
        <dbReference type="Proteomes" id="UP000008635"/>
    </source>
</evidence>
<evidence type="ECO:0000256" key="10">
    <source>
        <dbReference type="ARBA" id="ARBA00023317"/>
    </source>
</evidence>
<accession>E8U808</accession>
<dbReference type="EMBL" id="CP002454">
    <property type="protein sequence ID" value="ADV67197.1"/>
    <property type="molecule type" value="Genomic_DNA"/>
</dbReference>
<dbReference type="GO" id="GO:0008654">
    <property type="term" value="P:phospholipid biosynthetic process"/>
    <property type="evidence" value="ECO:0007669"/>
    <property type="project" value="UniProtKB-KW"/>
</dbReference>
<keyword evidence="10" id="KW-0670">Pyruvate</keyword>
<gene>
    <name evidence="11" type="ordered locus">Deima_1548</name>
</gene>
<evidence type="ECO:0000256" key="4">
    <source>
        <dbReference type="ARBA" id="ARBA00023098"/>
    </source>
</evidence>
<proteinExistence type="predicted"/>
<dbReference type="Proteomes" id="UP000008635">
    <property type="component" value="Chromosome"/>
</dbReference>
<keyword evidence="6" id="KW-0865">Zymogen</keyword>
<dbReference type="GO" id="GO:0004609">
    <property type="term" value="F:phosphatidylserine decarboxylase activity"/>
    <property type="evidence" value="ECO:0007669"/>
    <property type="project" value="InterPro"/>
</dbReference>
<dbReference type="HOGENOM" id="CLU_1213202_0_0_0"/>
<organism evidence="11 12">
    <name type="scientific">Deinococcus maricopensis (strain DSM 21211 / LMG 22137 / NRRL B-23946 / LB-34)</name>
    <dbReference type="NCBI Taxonomy" id="709986"/>
    <lineage>
        <taxon>Bacteria</taxon>
        <taxon>Thermotogati</taxon>
        <taxon>Deinococcota</taxon>
        <taxon>Deinococci</taxon>
        <taxon>Deinococcales</taxon>
        <taxon>Deinococcaceae</taxon>
        <taxon>Deinococcus</taxon>
    </lineage>
</organism>
<evidence type="ECO:0000256" key="6">
    <source>
        <dbReference type="ARBA" id="ARBA00023145"/>
    </source>
</evidence>
<keyword evidence="12" id="KW-1185">Reference proteome</keyword>
<dbReference type="PANTHER" id="PTHR35809:SF1">
    <property type="entry name" value="ARCHAETIDYLSERINE DECARBOXYLASE PROENZYME-RELATED"/>
    <property type="match status" value="1"/>
</dbReference>
<keyword evidence="8" id="KW-0456">Lyase</keyword>
<dbReference type="InterPro" id="IPR003817">
    <property type="entry name" value="PS_Dcarbxylase"/>
</dbReference>
<reference evidence="12" key="2">
    <citation type="submission" date="2011-01" db="EMBL/GenBank/DDBJ databases">
        <title>The complete genome of Deinococcus maricopensis DSM 21211.</title>
        <authorList>
            <consortium name="US DOE Joint Genome Institute (JGI-PGF)"/>
            <person name="Lucas S."/>
            <person name="Copeland A."/>
            <person name="Lapidus A."/>
            <person name="Goodwin L."/>
            <person name="Pitluck S."/>
            <person name="Kyrpides N."/>
            <person name="Mavromatis K."/>
            <person name="Pagani I."/>
            <person name="Ivanova N."/>
            <person name="Ovchinnikova G."/>
            <person name="Zeytun A."/>
            <person name="Detter J.C."/>
            <person name="Han C."/>
            <person name="Land M."/>
            <person name="Hauser L."/>
            <person name="Markowitz V."/>
            <person name="Cheng J.-F."/>
            <person name="Hugenholtz P."/>
            <person name="Woyke T."/>
            <person name="Wu D."/>
            <person name="Pukall R."/>
            <person name="Gehrich-Schroeter G."/>
            <person name="Brambilla E."/>
            <person name="Klenk H.-P."/>
            <person name="Eisen J.A."/>
        </authorList>
    </citation>
    <scope>NUCLEOTIDE SEQUENCE [LARGE SCALE GENOMIC DNA]</scope>
    <source>
        <strain evidence="12">DSM 21211 / LMG 22137 / NRRL B-23946 / LB-34</strain>
    </source>
</reference>
<evidence type="ECO:0000256" key="2">
    <source>
        <dbReference type="ARBA" id="ARBA00022516"/>
    </source>
</evidence>
<evidence type="ECO:0000313" key="11">
    <source>
        <dbReference type="EMBL" id="ADV67197.1"/>
    </source>
</evidence>
<evidence type="ECO:0000256" key="5">
    <source>
        <dbReference type="ARBA" id="ARBA00023136"/>
    </source>
</evidence>
<evidence type="ECO:0000256" key="3">
    <source>
        <dbReference type="ARBA" id="ARBA00022793"/>
    </source>
</evidence>
<evidence type="ECO:0000256" key="7">
    <source>
        <dbReference type="ARBA" id="ARBA00023209"/>
    </source>
</evidence>
<evidence type="ECO:0000256" key="1">
    <source>
        <dbReference type="ARBA" id="ARBA00022475"/>
    </source>
</evidence>
<sequence precursor="true">MRVSRTLRLLLPAALLGAAALFVRRVWAYRDPIRITPRETDVLVSPTDGVVVYLRRIENGLIHADGLAEPLRVQELTHAPWPADPAPGSGWLLGIHRGVMDAHFTYAPLEADVTGNMHLGARANLRALNLADAVQLNAMRRPVNLLGRRYALENERQTLFLQRGDLPVAVVDVASGASSGQTYVRAGERVRAGQKVGFRALGAHVDVLVFREDVEWLVGVGDTVVGAETPLARLK</sequence>
<dbReference type="RefSeq" id="WP_013556702.1">
    <property type="nucleotide sequence ID" value="NC_014958.1"/>
</dbReference>
<dbReference type="PANTHER" id="PTHR35809">
    <property type="entry name" value="ARCHAETIDYLSERINE DECARBOXYLASE PROENZYME-RELATED"/>
    <property type="match status" value="1"/>
</dbReference>
<dbReference type="AlphaFoldDB" id="E8U808"/>
<reference evidence="11 12" key="1">
    <citation type="journal article" date="2011" name="Stand. Genomic Sci.">
        <title>Complete genome sequence of Deinococcus maricopensis type strain (LB-34).</title>
        <authorList>
            <person name="Pukall R."/>
            <person name="Zeytun A."/>
            <person name="Lucas S."/>
            <person name="Lapidus A."/>
            <person name="Hammon N."/>
            <person name="Deshpande S."/>
            <person name="Nolan M."/>
            <person name="Cheng J.F."/>
            <person name="Pitluck S."/>
            <person name="Liolios K."/>
            <person name="Pagani I."/>
            <person name="Mikhailova N."/>
            <person name="Ivanova N."/>
            <person name="Mavromatis K."/>
            <person name="Pati A."/>
            <person name="Tapia R."/>
            <person name="Han C."/>
            <person name="Goodwin L."/>
            <person name="Chen A."/>
            <person name="Palaniappan K."/>
            <person name="Land M."/>
            <person name="Hauser L."/>
            <person name="Chang Y.J."/>
            <person name="Jeffries C.D."/>
            <person name="Brambilla E.M."/>
            <person name="Rohde M."/>
            <person name="Goker M."/>
            <person name="Detter J.C."/>
            <person name="Woyke T."/>
            <person name="Bristow J."/>
            <person name="Eisen J.A."/>
            <person name="Markowitz V."/>
            <person name="Hugenholtz P."/>
            <person name="Kyrpides N.C."/>
            <person name="Klenk H.P."/>
        </authorList>
    </citation>
    <scope>NUCLEOTIDE SEQUENCE [LARGE SCALE GENOMIC DNA]</scope>
    <source>
        <strain evidence="12">DSM 21211 / LMG 22137 / NRRL B-23946 / LB-34</strain>
    </source>
</reference>
<dbReference type="OrthoDB" id="9790893at2"/>
<keyword evidence="9" id="KW-1208">Phospholipid metabolism</keyword>
<dbReference type="eggNOG" id="COG0688">
    <property type="taxonomic scope" value="Bacteria"/>
</dbReference>
<evidence type="ECO:0000256" key="8">
    <source>
        <dbReference type="ARBA" id="ARBA00023239"/>
    </source>
</evidence>
<evidence type="ECO:0000256" key="9">
    <source>
        <dbReference type="ARBA" id="ARBA00023264"/>
    </source>
</evidence>
<keyword evidence="2" id="KW-0444">Lipid biosynthesis</keyword>
<keyword evidence="1" id="KW-1003">Cell membrane</keyword>
<keyword evidence="5" id="KW-0472">Membrane</keyword>
<dbReference type="Pfam" id="PF02666">
    <property type="entry name" value="PS_Dcarbxylase"/>
    <property type="match status" value="1"/>
</dbReference>
<keyword evidence="7" id="KW-0594">Phospholipid biosynthesis</keyword>